<accession>A0AA88KZM0</accession>
<protein>
    <recommendedName>
        <fullName evidence="4">C2H2-type domain-containing protein</fullName>
    </recommendedName>
</protein>
<gene>
    <name evidence="5" type="ORF">QYM36_012150</name>
</gene>
<dbReference type="InterPro" id="IPR013087">
    <property type="entry name" value="Znf_C2H2_type"/>
</dbReference>
<comment type="similarity">
    <text evidence="1">Belongs to the peptidase C78 family.</text>
</comment>
<evidence type="ECO:0000256" key="2">
    <source>
        <dbReference type="ARBA" id="ARBA00022801"/>
    </source>
</evidence>
<dbReference type="Gene3D" id="3.30.160.60">
    <property type="entry name" value="Classic Zinc Finger"/>
    <property type="match status" value="1"/>
</dbReference>
<dbReference type="AlphaFoldDB" id="A0AA88KZM0"/>
<sequence length="527" mass="59756">MKKNDTHKKNDENRGEYCQNREAKKPETIPTDSPLKRSVPCLNLNGLSNSPKRSKEATASSIYCPLCSFFSAEPDIVEQHINIFHFESPEVVIDDSDSEPVLACPICDRSFENVALLQLHVDSDHSSLFSDSSKEINVCPVCQLNNFRDSDQLAVHVEQHFSNVSPCTPVTPGNVDYFLAKEFQIYERKKQYERERKEFHALQNQYGMDNKGNYKIQSENNMAKAVELGTMSVAEYQEMKVAIGLSERLGIDDGHSCTKRICSVITSFNEKAKNNSTWVTYLANETSHFATTYGDTGWGCGYRNIQMLLTCLVSNPDYKSCVEGLCQVSRQDSQENWLFSSSHEGMDIPSVSRIQSFIEKAWKAGFDLPGQEQLGGILVNTRKWIGATEVATLFSYIGIKYRLMDFHQPTGEGKMHPVLFEWVFNYFAKSEAFKPCLYLQHQGHSRTIVGAEKSLKNGAIRLLVLDPGHSKERMEKIISQGSGGLKHIRRYLTSLQAQQYQIMVIDGVIDNDEEYQRSKNIRSTRIP</sequence>
<dbReference type="GO" id="GO:0071567">
    <property type="term" value="F:deUFMylase activity"/>
    <property type="evidence" value="ECO:0007669"/>
    <property type="project" value="UniProtKB-ARBA"/>
</dbReference>
<feature type="compositionally biased region" description="Basic and acidic residues" evidence="3">
    <location>
        <begin position="7"/>
        <end position="27"/>
    </location>
</feature>
<dbReference type="SMART" id="SM00355">
    <property type="entry name" value="ZnF_C2H2"/>
    <property type="match status" value="3"/>
</dbReference>
<proteinExistence type="inferred from homology"/>
<dbReference type="EMBL" id="JAVRJZ010000016">
    <property type="protein sequence ID" value="KAK2710880.1"/>
    <property type="molecule type" value="Genomic_DNA"/>
</dbReference>
<reference evidence="5" key="1">
    <citation type="submission" date="2023-07" db="EMBL/GenBank/DDBJ databases">
        <title>Chromosome-level genome assembly of Artemia franciscana.</title>
        <authorList>
            <person name="Jo E."/>
        </authorList>
    </citation>
    <scope>NUCLEOTIDE SEQUENCE</scope>
    <source>
        <tissue evidence="5">Whole body</tissue>
    </source>
</reference>
<dbReference type="PROSITE" id="PS00028">
    <property type="entry name" value="ZINC_FINGER_C2H2_1"/>
    <property type="match status" value="1"/>
</dbReference>
<dbReference type="EMBL" id="JAVRJZ010000016">
    <property type="protein sequence ID" value="KAK2710878.1"/>
    <property type="molecule type" value="Genomic_DNA"/>
</dbReference>
<evidence type="ECO:0000313" key="6">
    <source>
        <dbReference type="Proteomes" id="UP001187531"/>
    </source>
</evidence>
<dbReference type="PANTHER" id="PTHR48153">
    <property type="entry name" value="UFM1-SPECIFIC PROTEASE 2"/>
    <property type="match status" value="1"/>
</dbReference>
<dbReference type="InterPro" id="IPR012462">
    <property type="entry name" value="UFSP1/2_DUB_cat"/>
</dbReference>
<organism evidence="5 6">
    <name type="scientific">Artemia franciscana</name>
    <name type="common">Brine shrimp</name>
    <name type="synonym">Artemia sanfranciscana</name>
    <dbReference type="NCBI Taxonomy" id="6661"/>
    <lineage>
        <taxon>Eukaryota</taxon>
        <taxon>Metazoa</taxon>
        <taxon>Ecdysozoa</taxon>
        <taxon>Arthropoda</taxon>
        <taxon>Crustacea</taxon>
        <taxon>Branchiopoda</taxon>
        <taxon>Anostraca</taxon>
        <taxon>Artemiidae</taxon>
        <taxon>Artemia</taxon>
    </lineage>
</organism>
<evidence type="ECO:0000256" key="1">
    <source>
        <dbReference type="ARBA" id="ARBA00008552"/>
    </source>
</evidence>
<evidence type="ECO:0000259" key="4">
    <source>
        <dbReference type="PROSITE" id="PS00028"/>
    </source>
</evidence>
<name>A0AA88KZM0_ARTSF</name>
<evidence type="ECO:0000256" key="3">
    <source>
        <dbReference type="SAM" id="MobiDB-lite"/>
    </source>
</evidence>
<dbReference type="Proteomes" id="UP001187531">
    <property type="component" value="Unassembled WGS sequence"/>
</dbReference>
<dbReference type="Pfam" id="PF07910">
    <property type="entry name" value="Peptidase_C78"/>
    <property type="match status" value="1"/>
</dbReference>
<keyword evidence="2" id="KW-0378">Hydrolase</keyword>
<dbReference type="Gene3D" id="3.90.70.130">
    <property type="match status" value="1"/>
</dbReference>
<evidence type="ECO:0000313" key="5">
    <source>
        <dbReference type="EMBL" id="KAK2710877.1"/>
    </source>
</evidence>
<keyword evidence="6" id="KW-1185">Reference proteome</keyword>
<dbReference type="PANTHER" id="PTHR48153:SF4">
    <property type="entry name" value="UBIQUITIN CARBOXYL-TERMINAL HYDROLASE MUG105"/>
    <property type="match status" value="1"/>
</dbReference>
<feature type="region of interest" description="Disordered" evidence="3">
    <location>
        <begin position="1"/>
        <end position="34"/>
    </location>
</feature>
<dbReference type="EMBL" id="JAVRJZ010000016">
    <property type="protein sequence ID" value="KAK2710879.1"/>
    <property type="molecule type" value="Genomic_DNA"/>
</dbReference>
<dbReference type="EMBL" id="JAVRJZ010000016">
    <property type="protein sequence ID" value="KAK2710877.1"/>
    <property type="molecule type" value="Genomic_DNA"/>
</dbReference>
<feature type="domain" description="C2H2-type" evidence="4">
    <location>
        <begin position="104"/>
        <end position="125"/>
    </location>
</feature>
<comment type="caution">
    <text evidence="5">The sequence shown here is derived from an EMBL/GenBank/DDBJ whole genome shotgun (WGS) entry which is preliminary data.</text>
</comment>